<dbReference type="GO" id="GO:0046570">
    <property type="term" value="F:methylthioribulose 1-phosphate dehydratase activity"/>
    <property type="evidence" value="ECO:0007669"/>
    <property type="project" value="UniProtKB-EC"/>
</dbReference>
<evidence type="ECO:0000259" key="3">
    <source>
        <dbReference type="SMART" id="SM01007"/>
    </source>
</evidence>
<dbReference type="AlphaFoldDB" id="A0A143PFZ1"/>
<dbReference type="KEGG" id="abac:LuPra_00618"/>
<reference evidence="4 5" key="1">
    <citation type="journal article" date="2016" name="Genome Announc.">
        <title>First Complete Genome Sequence of a Subdivision 6 Acidobacterium Strain.</title>
        <authorList>
            <person name="Huang S."/>
            <person name="Vieira S."/>
            <person name="Bunk B."/>
            <person name="Riedel T."/>
            <person name="Sproer C."/>
            <person name="Overmann J."/>
        </authorList>
    </citation>
    <scope>NUCLEOTIDE SEQUENCE [LARGE SCALE GENOMIC DNA]</scope>
    <source>
        <strain evidence="5">DSM 100886 HEG_-6_39</strain>
    </source>
</reference>
<dbReference type="RefSeq" id="WP_110169394.1">
    <property type="nucleotide sequence ID" value="NZ_CP015136.1"/>
</dbReference>
<dbReference type="SMART" id="SM01007">
    <property type="entry name" value="Aldolase_II"/>
    <property type="match status" value="1"/>
</dbReference>
<keyword evidence="5" id="KW-1185">Reference proteome</keyword>
<dbReference type="InterPro" id="IPR050197">
    <property type="entry name" value="Aldolase_class_II_sugar_metab"/>
</dbReference>
<dbReference type="EC" id="4.2.1.109" evidence="4"/>
<gene>
    <name evidence="4" type="primary">mtnB_2</name>
    <name evidence="4" type="ORF">LuPra_00618</name>
</gene>
<dbReference type="GO" id="GO:0005829">
    <property type="term" value="C:cytosol"/>
    <property type="evidence" value="ECO:0007669"/>
    <property type="project" value="TreeGrafter"/>
</dbReference>
<protein>
    <submittedName>
        <fullName evidence="4">Methylthioribulose-1-phosphate dehydratase</fullName>
        <ecNumber evidence="4">4.2.1.109</ecNumber>
    </submittedName>
</protein>
<dbReference type="InterPro" id="IPR001303">
    <property type="entry name" value="Aldolase_II/adducin_N"/>
</dbReference>
<proteinExistence type="predicted"/>
<reference evidence="5" key="2">
    <citation type="submission" date="2016-04" db="EMBL/GenBank/DDBJ databases">
        <title>First Complete Genome Sequence of a Subdivision 6 Acidobacterium.</title>
        <authorList>
            <person name="Huang S."/>
            <person name="Vieira S."/>
            <person name="Bunk B."/>
            <person name="Riedel T."/>
            <person name="Sproeer C."/>
            <person name="Overmann J."/>
        </authorList>
    </citation>
    <scope>NUCLEOTIDE SEQUENCE [LARGE SCALE GENOMIC DNA]</scope>
    <source>
        <strain evidence="5">DSM 100886 HEG_-6_39</strain>
    </source>
</reference>
<evidence type="ECO:0000256" key="2">
    <source>
        <dbReference type="ARBA" id="ARBA00023239"/>
    </source>
</evidence>
<dbReference type="GO" id="GO:0019323">
    <property type="term" value="P:pentose catabolic process"/>
    <property type="evidence" value="ECO:0007669"/>
    <property type="project" value="TreeGrafter"/>
</dbReference>
<dbReference type="Proteomes" id="UP000076079">
    <property type="component" value="Chromosome"/>
</dbReference>
<dbReference type="OrthoDB" id="9794581at2"/>
<dbReference type="PATRIC" id="fig|1813736.3.peg.650"/>
<feature type="domain" description="Class II aldolase/adducin N-terminal" evidence="3">
    <location>
        <begin position="10"/>
        <end position="186"/>
    </location>
</feature>
<dbReference type="GO" id="GO:0046872">
    <property type="term" value="F:metal ion binding"/>
    <property type="evidence" value="ECO:0007669"/>
    <property type="project" value="UniProtKB-KW"/>
</dbReference>
<evidence type="ECO:0000256" key="1">
    <source>
        <dbReference type="ARBA" id="ARBA00022723"/>
    </source>
</evidence>
<name>A0A143PFZ1_LUTPR</name>
<evidence type="ECO:0000313" key="5">
    <source>
        <dbReference type="Proteomes" id="UP000076079"/>
    </source>
</evidence>
<dbReference type="PANTHER" id="PTHR22789:SF0">
    <property type="entry name" value="3-OXO-TETRONATE 4-PHOSPHATE DECARBOXYLASE-RELATED"/>
    <property type="match status" value="1"/>
</dbReference>
<dbReference type="PANTHER" id="PTHR22789">
    <property type="entry name" value="FUCULOSE PHOSPHATE ALDOLASE"/>
    <property type="match status" value="1"/>
</dbReference>
<dbReference type="EMBL" id="CP015136">
    <property type="protein sequence ID" value="AMY07445.1"/>
    <property type="molecule type" value="Genomic_DNA"/>
</dbReference>
<keyword evidence="2 4" id="KW-0456">Lyase</keyword>
<organism evidence="4 5">
    <name type="scientific">Luteitalea pratensis</name>
    <dbReference type="NCBI Taxonomy" id="1855912"/>
    <lineage>
        <taxon>Bacteria</taxon>
        <taxon>Pseudomonadati</taxon>
        <taxon>Acidobacteriota</taxon>
        <taxon>Vicinamibacteria</taxon>
        <taxon>Vicinamibacterales</taxon>
        <taxon>Vicinamibacteraceae</taxon>
        <taxon>Luteitalea</taxon>
    </lineage>
</organism>
<dbReference type="SUPFAM" id="SSF53639">
    <property type="entry name" value="AraD/HMP-PK domain-like"/>
    <property type="match status" value="1"/>
</dbReference>
<dbReference type="Pfam" id="PF00596">
    <property type="entry name" value="Aldolase_II"/>
    <property type="match status" value="1"/>
</dbReference>
<sequence length="285" mass="30819">MTPREEQLRAEICEVGRRVYARGYVASNDGNISARLDDLYVLATPKNVSKGFMTPDMMVVTDMQGRKVAGHRDASTELKMHLAVYEMRPDIRAVVHAHPPLSTGFAVAGVPLNKSSLAEIIFSLGSVPIAEYATPSTQELPDAVKRYISAHDGLLLANHGALTAGQDLMNAYFKMETMEHFAQITLVARQLGGENLISREEVNRLQGLRDFYGIKSPAPICTDPELAEGAGTTCQFVDAPASDGPRIVPPMGTLPGGAEGGEIRLTYRELAALIADAVRQVTRDA</sequence>
<evidence type="ECO:0000313" key="4">
    <source>
        <dbReference type="EMBL" id="AMY07445.1"/>
    </source>
</evidence>
<dbReference type="GO" id="GO:0016832">
    <property type="term" value="F:aldehyde-lyase activity"/>
    <property type="evidence" value="ECO:0007669"/>
    <property type="project" value="TreeGrafter"/>
</dbReference>
<keyword evidence="1" id="KW-0479">Metal-binding</keyword>
<accession>A0A143PFZ1</accession>
<dbReference type="STRING" id="1855912.LuPra_00618"/>
<dbReference type="InterPro" id="IPR036409">
    <property type="entry name" value="Aldolase_II/adducin_N_sf"/>
</dbReference>
<dbReference type="Gene3D" id="3.40.225.10">
    <property type="entry name" value="Class II aldolase/adducin N-terminal domain"/>
    <property type="match status" value="1"/>
</dbReference>